<sequence length="199" mass="22226">MDGMPTMPNPAQIMNDSVADIIDPPNTAALNIMVNALSSLKELRKSGKATAENIKTLIKIKLLPSIAMDVSTELALKKHWGKLNHDQKVIFQRYISQSLMKDYAGILGSYEKLDSVSISVNPKVKRKDNKAIVKLIITLNNDPKPINITLKMIRSNQWRVYDVVFSGVSLVKNYAAQFNSHIKRKGLDSLVAKIVKKLK</sequence>
<proteinExistence type="predicted"/>
<evidence type="ECO:0000313" key="1">
    <source>
        <dbReference type="EMBL" id="SFV80412.1"/>
    </source>
</evidence>
<dbReference type="AlphaFoldDB" id="A0A1W1DGY1"/>
<dbReference type="EMBL" id="FPHT01000087">
    <property type="protein sequence ID" value="SFV80412.1"/>
    <property type="molecule type" value="Genomic_DNA"/>
</dbReference>
<dbReference type="InterPro" id="IPR008869">
    <property type="entry name" value="MlaC/ttg2D"/>
</dbReference>
<protein>
    <submittedName>
        <fullName evidence="1">ABC-type transport system involved in resistance to organic solvents, auxiliary component</fullName>
    </submittedName>
</protein>
<reference evidence="1" key="1">
    <citation type="submission" date="2016-10" db="EMBL/GenBank/DDBJ databases">
        <authorList>
            <person name="de Groot N.N."/>
        </authorList>
    </citation>
    <scope>NUCLEOTIDE SEQUENCE</scope>
</reference>
<gene>
    <name evidence="1" type="ORF">MNB_SUP05-12-389</name>
</gene>
<organism evidence="1">
    <name type="scientific">hydrothermal vent metagenome</name>
    <dbReference type="NCBI Taxonomy" id="652676"/>
    <lineage>
        <taxon>unclassified sequences</taxon>
        <taxon>metagenomes</taxon>
        <taxon>ecological metagenomes</taxon>
    </lineage>
</organism>
<dbReference type="Pfam" id="PF05494">
    <property type="entry name" value="MlaC"/>
    <property type="match status" value="1"/>
</dbReference>
<dbReference type="PANTHER" id="PTHR36573">
    <property type="entry name" value="INTERMEMBRANE PHOSPHOLIPID TRANSPORT SYSTEM BINDING PROTEIN MLAC"/>
    <property type="match status" value="1"/>
</dbReference>
<dbReference type="InterPro" id="IPR042245">
    <property type="entry name" value="Tgt2/MlaC_sf"/>
</dbReference>
<name>A0A1W1DGY1_9ZZZZ</name>
<dbReference type="PANTHER" id="PTHR36573:SF1">
    <property type="entry name" value="INTERMEMBRANE PHOSPHOLIPID TRANSPORT SYSTEM BINDING PROTEIN MLAC"/>
    <property type="match status" value="1"/>
</dbReference>
<dbReference type="Gene3D" id="3.10.450.710">
    <property type="entry name" value="Tgt2/MlaC"/>
    <property type="match status" value="1"/>
</dbReference>
<accession>A0A1W1DGY1</accession>